<reference evidence="1" key="2">
    <citation type="journal article" date="2019" name="IMA Fungus">
        <title>Genome sequencing and comparison of five Tilletia species to identify candidate genes for the detection of regulated species infecting wheat.</title>
        <authorList>
            <person name="Nguyen H.D.T."/>
            <person name="Sultana T."/>
            <person name="Kesanakurti P."/>
            <person name="Hambleton S."/>
        </authorList>
    </citation>
    <scope>NUCLEOTIDE SEQUENCE</scope>
    <source>
        <strain evidence="1">DAOMC 238032</strain>
    </source>
</reference>
<proteinExistence type="predicted"/>
<evidence type="ECO:0000313" key="2">
    <source>
        <dbReference type="Proteomes" id="UP000077671"/>
    </source>
</evidence>
<organism evidence="1 2">
    <name type="scientific">Tilletia caries</name>
    <name type="common">wheat bunt fungus</name>
    <dbReference type="NCBI Taxonomy" id="13290"/>
    <lineage>
        <taxon>Eukaryota</taxon>
        <taxon>Fungi</taxon>
        <taxon>Dikarya</taxon>
        <taxon>Basidiomycota</taxon>
        <taxon>Ustilaginomycotina</taxon>
        <taxon>Exobasidiomycetes</taxon>
        <taxon>Tilletiales</taxon>
        <taxon>Tilletiaceae</taxon>
        <taxon>Tilletia</taxon>
    </lineage>
</organism>
<sequence length="127" mass="13990">MFYPCLLLLLPHLVFLLTTGATATPLPEAICPSCPALAQPSTALERRVDPPGGAESNILYEVFQIHSGNWDRFLTEARRLVALGLTPARVERVNRLIALAERAEDGQKQAIDEMRRLLESQNAVGRA</sequence>
<accession>A0A177UFH7</accession>
<dbReference type="Proteomes" id="UP000077671">
    <property type="component" value="Unassembled WGS sequence"/>
</dbReference>
<evidence type="ECO:0000313" key="1">
    <source>
        <dbReference type="EMBL" id="KAE8249885.1"/>
    </source>
</evidence>
<dbReference type="EMBL" id="LWDD02001284">
    <property type="protein sequence ID" value="KAE8249885.1"/>
    <property type="molecule type" value="Genomic_DNA"/>
</dbReference>
<dbReference type="AlphaFoldDB" id="A0A177UFH7"/>
<gene>
    <name evidence="1" type="ORF">A4X03_0g6545</name>
</gene>
<reference evidence="1" key="1">
    <citation type="submission" date="2016-04" db="EMBL/GenBank/DDBJ databases">
        <authorList>
            <person name="Nguyen H.D."/>
            <person name="Kesanakurti P."/>
            <person name="Cullis J."/>
            <person name="Levesque C.A."/>
            <person name="Hambleton S."/>
        </authorList>
    </citation>
    <scope>NUCLEOTIDE SEQUENCE</scope>
    <source>
        <strain evidence="1">DAOMC 238032</strain>
    </source>
</reference>
<protein>
    <submittedName>
        <fullName evidence="1">Uncharacterized protein</fullName>
    </submittedName>
</protein>
<comment type="caution">
    <text evidence="1">The sequence shown here is derived from an EMBL/GenBank/DDBJ whole genome shotgun (WGS) entry which is preliminary data.</text>
</comment>
<name>A0A177UFH7_9BASI</name>